<dbReference type="AlphaFoldDB" id="A0A0C1CVX1"/>
<keyword evidence="3" id="KW-1185">Reference proteome</keyword>
<dbReference type="EMBL" id="JSYL01000007">
    <property type="protein sequence ID" value="KIA88491.1"/>
    <property type="molecule type" value="Genomic_DNA"/>
</dbReference>
<feature type="transmembrane region" description="Helical" evidence="1">
    <location>
        <begin position="96"/>
        <end position="117"/>
    </location>
</feature>
<dbReference type="RefSeq" id="WP_039352811.1">
    <property type="nucleotide sequence ID" value="NZ_FOLA01000008.1"/>
</dbReference>
<keyword evidence="1" id="KW-1133">Transmembrane helix</keyword>
<organism evidence="2 3">
    <name type="scientific">Kaistella jeonii</name>
    <dbReference type="NCBI Taxonomy" id="266749"/>
    <lineage>
        <taxon>Bacteria</taxon>
        <taxon>Pseudomonadati</taxon>
        <taxon>Bacteroidota</taxon>
        <taxon>Flavobacteriia</taxon>
        <taxon>Flavobacteriales</taxon>
        <taxon>Weeksellaceae</taxon>
        <taxon>Chryseobacterium group</taxon>
        <taxon>Kaistella</taxon>
    </lineage>
</organism>
<evidence type="ECO:0008006" key="4">
    <source>
        <dbReference type="Google" id="ProtNLM"/>
    </source>
</evidence>
<feature type="transmembrane region" description="Helical" evidence="1">
    <location>
        <begin position="269"/>
        <end position="287"/>
    </location>
</feature>
<name>A0A0C1CVX1_9FLAO</name>
<feature type="transmembrane region" description="Helical" evidence="1">
    <location>
        <begin position="293"/>
        <end position="312"/>
    </location>
</feature>
<feature type="transmembrane region" description="Helical" evidence="1">
    <location>
        <begin position="333"/>
        <end position="352"/>
    </location>
</feature>
<dbReference type="Proteomes" id="UP000031473">
    <property type="component" value="Unassembled WGS sequence"/>
</dbReference>
<proteinExistence type="predicted"/>
<evidence type="ECO:0000313" key="2">
    <source>
        <dbReference type="EMBL" id="KIA88491.1"/>
    </source>
</evidence>
<accession>A0A0C1CVX1</accession>
<gene>
    <name evidence="2" type="ORF">OA86_10675</name>
</gene>
<feature type="transmembrane region" description="Helical" evidence="1">
    <location>
        <begin position="148"/>
        <end position="165"/>
    </location>
</feature>
<keyword evidence="1" id="KW-0472">Membrane</keyword>
<comment type="caution">
    <text evidence="2">The sequence shown here is derived from an EMBL/GenBank/DDBJ whole genome shotgun (WGS) entry which is preliminary data.</text>
</comment>
<feature type="transmembrane region" description="Helical" evidence="1">
    <location>
        <begin position="172"/>
        <end position="204"/>
    </location>
</feature>
<sequence>MKKIYFLVFTIAIFFLSRLLFLEFNFWGLEYEDSFIYYDNALNFENHILNKENIFQCISCDIGSYKDCISYLSYGAHYTTFAYVVYNFNKIFGSDYINIFLLNLIITFGILMAFYTFEKEKGQRVIFTLILSLTPFYPLFSTTGNSEIFSSLFVFLCLILTSQYFKKGSNKYFYYFLLCASIASISNRENFILFIIFAIILLFYKVKYHLHIAFNIIAITLTSLLLTLILGVYDTEMEYSSDIGSSTFSLKYLFDNTVAFFKGMMSFELWGISGVLLIISIFLFFFKKESNKFIYLVVLFIGSYYLVTFLHYRHYNYLLTGRVTPFETLRYTTTFFPLIAIFISYYLNLIYLKYSDKTIIASALIIPILIYQTFETRKNFSNDEKYSRIEPVLEVLRIHEKNDLIVTEFPIVAKIYAKENAMVADLRSLKNVKIDDFKRIYFLLGKDHTYEIPKSFRLKKIKEINEYNIYILEH</sequence>
<evidence type="ECO:0000256" key="1">
    <source>
        <dbReference type="SAM" id="Phobius"/>
    </source>
</evidence>
<protein>
    <recommendedName>
        <fullName evidence="4">Glycosyltransferase RgtA/B/C/D-like domain-containing protein</fullName>
    </recommendedName>
</protein>
<keyword evidence="1" id="KW-0812">Transmembrane</keyword>
<reference evidence="2 3" key="1">
    <citation type="submission" date="2014-10" db="EMBL/GenBank/DDBJ databases">
        <title>Kaistella jeonii genome.</title>
        <authorList>
            <person name="Clayton J.T."/>
            <person name="Newman J.D."/>
        </authorList>
    </citation>
    <scope>NUCLEOTIDE SEQUENCE [LARGE SCALE GENOMIC DNA]</scope>
    <source>
        <strain evidence="2 3">DSM 17048</strain>
    </source>
</reference>
<feature type="transmembrane region" description="Helical" evidence="1">
    <location>
        <begin position="210"/>
        <end position="233"/>
    </location>
</feature>
<evidence type="ECO:0000313" key="3">
    <source>
        <dbReference type="Proteomes" id="UP000031473"/>
    </source>
</evidence>
<feature type="transmembrane region" description="Helical" evidence="1">
    <location>
        <begin position="124"/>
        <end position="142"/>
    </location>
</feature>